<feature type="domain" description="SnoaL-like" evidence="1">
    <location>
        <begin position="189"/>
        <end position="295"/>
    </location>
</feature>
<dbReference type="InterPro" id="IPR037401">
    <property type="entry name" value="SnoaL-like"/>
</dbReference>
<comment type="caution">
    <text evidence="2">The sequence shown here is derived from an EMBL/GenBank/DDBJ whole genome shotgun (WGS) entry which is preliminary data.</text>
</comment>
<dbReference type="InterPro" id="IPR032710">
    <property type="entry name" value="NTF2-like_dom_sf"/>
</dbReference>
<dbReference type="OrthoDB" id="2769928at2"/>
<evidence type="ECO:0000259" key="1">
    <source>
        <dbReference type="Pfam" id="PF12680"/>
    </source>
</evidence>
<dbReference type="Proteomes" id="UP000023430">
    <property type="component" value="Unassembled WGS sequence"/>
</dbReference>
<dbReference type="STRING" id="1449351.RISW2_08835"/>
<dbReference type="Pfam" id="PF07366">
    <property type="entry name" value="SnoaL"/>
    <property type="match status" value="1"/>
</dbReference>
<dbReference type="SUPFAM" id="SSF54427">
    <property type="entry name" value="NTF2-like"/>
    <property type="match status" value="2"/>
</dbReference>
<dbReference type="AlphaFoldDB" id="X7F5K8"/>
<dbReference type="Pfam" id="PF12680">
    <property type="entry name" value="SnoaL_2"/>
    <property type="match status" value="1"/>
</dbReference>
<organism evidence="2 3">
    <name type="scientific">Roseivivax isoporae LMG 25204</name>
    <dbReference type="NCBI Taxonomy" id="1449351"/>
    <lineage>
        <taxon>Bacteria</taxon>
        <taxon>Pseudomonadati</taxon>
        <taxon>Pseudomonadota</taxon>
        <taxon>Alphaproteobacteria</taxon>
        <taxon>Rhodobacterales</taxon>
        <taxon>Roseobacteraceae</taxon>
        <taxon>Roseivivax</taxon>
    </lineage>
</organism>
<dbReference type="Gene3D" id="3.10.450.50">
    <property type="match status" value="2"/>
</dbReference>
<dbReference type="GO" id="GO:0030638">
    <property type="term" value="P:polyketide metabolic process"/>
    <property type="evidence" value="ECO:0007669"/>
    <property type="project" value="InterPro"/>
</dbReference>
<accession>X7F5K8</accession>
<protein>
    <submittedName>
        <fullName evidence="2">Polyketide cyclase</fullName>
    </submittedName>
</protein>
<sequence>MKDLDHGPEVVALYRHIAAAIWQKGDFSRPVDTHLDRDVTLAAPEGTSIGRVAVATDALGPLAAFPDQRWFVEDSFAAPGRGAESVLSDRRAIDTVHAGEGVYGPPTGRRLRFRVLTEARMQAGRITALWRVTDRAAILAALGRDPVRWAEDMLRRDPEVRARIAAPPAADDAPGARGDGWGTAWADMIERAMEGAFGVFEDQYDAAADLVLPGGVQVQGPDAARGFWLGLRSAFPSARFEVVHAMALEAPLMPPRAALRWTLEGRHDGWGPFGAPTGAEVRILGLSQAEFGPDGLRREWTLHDPAATWLQILAGR</sequence>
<evidence type="ECO:0000313" key="2">
    <source>
        <dbReference type="EMBL" id="ETX28207.1"/>
    </source>
</evidence>
<proteinExistence type="predicted"/>
<evidence type="ECO:0000313" key="3">
    <source>
        <dbReference type="Proteomes" id="UP000023430"/>
    </source>
</evidence>
<reference evidence="2 3" key="1">
    <citation type="submission" date="2014-01" db="EMBL/GenBank/DDBJ databases">
        <title>Roseivivax isoporae LMG 25204 Genome Sequencing.</title>
        <authorList>
            <person name="Lai Q."/>
            <person name="Li G."/>
            <person name="Shao Z."/>
        </authorList>
    </citation>
    <scope>NUCLEOTIDE SEQUENCE [LARGE SCALE GENOMIC DNA]</scope>
    <source>
        <strain evidence="2 3">LMG 25204</strain>
    </source>
</reference>
<dbReference type="eggNOG" id="COG5485">
    <property type="taxonomic scope" value="Bacteria"/>
</dbReference>
<gene>
    <name evidence="2" type="ORF">RISW2_08835</name>
</gene>
<name>X7F5K8_9RHOB</name>
<keyword evidence="3" id="KW-1185">Reference proteome</keyword>
<dbReference type="EMBL" id="JAME01000021">
    <property type="protein sequence ID" value="ETX28207.1"/>
    <property type="molecule type" value="Genomic_DNA"/>
</dbReference>
<dbReference type="RefSeq" id="WP_051492041.1">
    <property type="nucleotide sequence ID" value="NZ_JAME01000021.1"/>
</dbReference>
<dbReference type="InterPro" id="IPR009959">
    <property type="entry name" value="Cyclase_SnoaL-like"/>
</dbReference>